<dbReference type="EMBL" id="SACR01000004">
    <property type="protein sequence ID" value="RVU45635.1"/>
    <property type="molecule type" value="Genomic_DNA"/>
</dbReference>
<dbReference type="OrthoDB" id="5502471at2"/>
<dbReference type="Gene3D" id="2.40.50.100">
    <property type="match status" value="1"/>
</dbReference>
<dbReference type="SUPFAM" id="SSF111369">
    <property type="entry name" value="HlyD-like secretion proteins"/>
    <property type="match status" value="1"/>
</dbReference>
<gene>
    <name evidence="4" type="ORF">EOE66_14040</name>
</gene>
<name>A0A437RFV5_9BURK</name>
<feature type="domain" description="CusB-like beta-barrel" evidence="3">
    <location>
        <begin position="242"/>
        <end position="303"/>
    </location>
</feature>
<dbReference type="InterPro" id="IPR058792">
    <property type="entry name" value="Beta-barrel_RND_2"/>
</dbReference>
<evidence type="ECO:0000259" key="3">
    <source>
        <dbReference type="Pfam" id="PF25954"/>
    </source>
</evidence>
<dbReference type="Gene3D" id="2.40.420.20">
    <property type="match status" value="1"/>
</dbReference>
<dbReference type="Gene3D" id="1.10.287.470">
    <property type="entry name" value="Helix hairpin bin"/>
    <property type="match status" value="1"/>
</dbReference>
<dbReference type="GO" id="GO:0015562">
    <property type="term" value="F:efflux transmembrane transporter activity"/>
    <property type="evidence" value="ECO:0007669"/>
    <property type="project" value="TreeGrafter"/>
</dbReference>
<dbReference type="PANTHER" id="PTHR30469:SF15">
    <property type="entry name" value="HLYD FAMILY OF SECRETION PROTEINS"/>
    <property type="match status" value="1"/>
</dbReference>
<dbReference type="AlphaFoldDB" id="A0A437RFV5"/>
<evidence type="ECO:0000313" key="4">
    <source>
        <dbReference type="EMBL" id="RVU45635.1"/>
    </source>
</evidence>
<evidence type="ECO:0000313" key="5">
    <source>
        <dbReference type="Proteomes" id="UP000285575"/>
    </source>
</evidence>
<comment type="similarity">
    <text evidence="1">Belongs to the membrane fusion protein (MFP) (TC 8.A.1) family.</text>
</comment>
<feature type="region of interest" description="Disordered" evidence="2">
    <location>
        <begin position="31"/>
        <end position="55"/>
    </location>
</feature>
<organism evidence="4 5">
    <name type="scientific">Rubrivivax rivuli</name>
    <dbReference type="NCBI Taxonomy" id="1862385"/>
    <lineage>
        <taxon>Bacteria</taxon>
        <taxon>Pseudomonadati</taxon>
        <taxon>Pseudomonadota</taxon>
        <taxon>Betaproteobacteria</taxon>
        <taxon>Burkholderiales</taxon>
        <taxon>Sphaerotilaceae</taxon>
        <taxon>Rubrivivax</taxon>
    </lineage>
</organism>
<reference evidence="4 5" key="1">
    <citation type="submission" date="2019-01" db="EMBL/GenBank/DDBJ databases">
        <authorList>
            <person name="Chen W.-M."/>
        </authorList>
    </citation>
    <scope>NUCLEOTIDE SEQUENCE [LARGE SCALE GENOMIC DNA]</scope>
    <source>
        <strain evidence="4 5">KYPY4</strain>
    </source>
</reference>
<dbReference type="NCBIfam" id="TIGR01730">
    <property type="entry name" value="RND_mfp"/>
    <property type="match status" value="1"/>
</dbReference>
<keyword evidence="5" id="KW-1185">Reference proteome</keyword>
<dbReference type="PANTHER" id="PTHR30469">
    <property type="entry name" value="MULTIDRUG RESISTANCE PROTEIN MDTA"/>
    <property type="match status" value="1"/>
</dbReference>
<protein>
    <submittedName>
        <fullName evidence="4">Efflux RND transporter periplasmic adaptor subunit</fullName>
    </submittedName>
</protein>
<evidence type="ECO:0000256" key="1">
    <source>
        <dbReference type="ARBA" id="ARBA00009477"/>
    </source>
</evidence>
<comment type="caution">
    <text evidence="4">The sequence shown here is derived from an EMBL/GenBank/DDBJ whole genome shotgun (WGS) entry which is preliminary data.</text>
</comment>
<dbReference type="InterPro" id="IPR006143">
    <property type="entry name" value="RND_pump_MFP"/>
</dbReference>
<accession>A0A437RFV5</accession>
<dbReference type="Proteomes" id="UP000285575">
    <property type="component" value="Unassembled WGS sequence"/>
</dbReference>
<proteinExistence type="inferred from homology"/>
<dbReference type="Gene3D" id="2.40.30.170">
    <property type="match status" value="1"/>
</dbReference>
<dbReference type="Pfam" id="PF25954">
    <property type="entry name" value="Beta-barrel_RND_2"/>
    <property type="match status" value="1"/>
</dbReference>
<evidence type="ECO:0000256" key="2">
    <source>
        <dbReference type="SAM" id="MobiDB-lite"/>
    </source>
</evidence>
<sequence>MWGASLGAVVLAGASGAWVAGVFKPGAKPPAAAAQAAGKEGKDGKHGKDGKKPETPLEFAAREVVQPVVARLPVVVEFSGPLVAPQTATVRARASGTLLALNVAEGSRVVAGQVIGRIELADLASRVAERSAMLESARAALAQAERTHASNESLAAQKFISPNALESSAAALATARAQLNAAQASLDTTRVGLRDATLVAPIAGIVAKRHAVPGEKLSVEQQVLSIVDLARLELAGSVGTHEVSRIAPGLAVQVQVEGMDKPVAGRVARIAPAAEAGTRSIGVTIELANPQERLRAGQYALARATLNDEAERLTLPDSAVGSTSGQDHVWVIENGTLARRAVTLGRRDPRAGRVEVLQGVTPASQVLAARFDNLREGAKASVAAAKGSGTAAAVASAAASAPLVK</sequence>
<feature type="compositionally biased region" description="Basic and acidic residues" evidence="2">
    <location>
        <begin position="39"/>
        <end position="55"/>
    </location>
</feature>
<dbReference type="GO" id="GO:1990281">
    <property type="term" value="C:efflux pump complex"/>
    <property type="evidence" value="ECO:0007669"/>
    <property type="project" value="TreeGrafter"/>
</dbReference>